<protein>
    <submittedName>
        <fullName evidence="2">Uncharacterized protein</fullName>
    </submittedName>
</protein>
<evidence type="ECO:0000313" key="2">
    <source>
        <dbReference type="EMBL" id="OEE32336.1"/>
    </source>
</evidence>
<dbReference type="EMBL" id="AJYQ02000114">
    <property type="protein sequence ID" value="OEE32336.1"/>
    <property type="molecule type" value="Genomic_DNA"/>
</dbReference>
<gene>
    <name evidence="2" type="ORF">A1QO_11490</name>
</gene>
<feature type="signal peptide" evidence="1">
    <location>
        <begin position="1"/>
        <end position="19"/>
    </location>
</feature>
<reference evidence="2 3" key="1">
    <citation type="journal article" date="2012" name="Science">
        <title>Ecological populations of bacteria act as socially cohesive units of antibiotic production and resistance.</title>
        <authorList>
            <person name="Cordero O.X."/>
            <person name="Wildschutte H."/>
            <person name="Kirkup B."/>
            <person name="Proehl S."/>
            <person name="Ngo L."/>
            <person name="Hussain F."/>
            <person name="Le Roux F."/>
            <person name="Mincer T."/>
            <person name="Polz M.F."/>
        </authorList>
    </citation>
    <scope>NUCLEOTIDE SEQUENCE [LARGE SCALE GENOMIC DNA]</scope>
    <source>
        <strain evidence="2 3">ZF-129</strain>
    </source>
</reference>
<sequence>MKKVIFTALIAMFSTLALAEDPTESRITGPDNSAINAMAALIGLSGVCEERGLYVTEFMIEALLEHGEQEYGRFLYSEFFSAKVKSWEQSARNQENISNECLNFATQFNVGLNSD</sequence>
<dbReference type="STRING" id="1187848.A1QO_11490"/>
<dbReference type="RefSeq" id="WP_017041006.1">
    <property type="nucleotide sequence ID" value="NZ_AJYQ02000114.1"/>
</dbReference>
<evidence type="ECO:0000256" key="1">
    <source>
        <dbReference type="SAM" id="SignalP"/>
    </source>
</evidence>
<organism evidence="2 3">
    <name type="scientific">Vibrio genomosp. F10 str. ZF-129</name>
    <dbReference type="NCBI Taxonomy" id="1187848"/>
    <lineage>
        <taxon>Bacteria</taxon>
        <taxon>Pseudomonadati</taxon>
        <taxon>Pseudomonadota</taxon>
        <taxon>Gammaproteobacteria</taxon>
        <taxon>Vibrionales</taxon>
        <taxon>Vibrionaceae</taxon>
        <taxon>Vibrio</taxon>
    </lineage>
</organism>
<accession>A0A1E5BCM3</accession>
<evidence type="ECO:0000313" key="3">
    <source>
        <dbReference type="Proteomes" id="UP000094741"/>
    </source>
</evidence>
<comment type="caution">
    <text evidence="2">The sequence shown here is derived from an EMBL/GenBank/DDBJ whole genome shotgun (WGS) entry which is preliminary data.</text>
</comment>
<proteinExistence type="predicted"/>
<keyword evidence="1" id="KW-0732">Signal</keyword>
<dbReference type="Proteomes" id="UP000094741">
    <property type="component" value="Unassembled WGS sequence"/>
</dbReference>
<dbReference type="AlphaFoldDB" id="A0A1E5BCM3"/>
<feature type="chain" id="PRO_5009171542" evidence="1">
    <location>
        <begin position="20"/>
        <end position="115"/>
    </location>
</feature>
<name>A0A1E5BCM3_9VIBR</name>